<dbReference type="GO" id="GO:0005509">
    <property type="term" value="F:calcium ion binding"/>
    <property type="evidence" value="ECO:0007669"/>
    <property type="project" value="InterPro"/>
</dbReference>
<dbReference type="InParanoid" id="A7SW85"/>
<gene>
    <name evidence="6" type="ORF">NEMVEDRAFT_v1g174984</name>
</gene>
<feature type="domain" description="EF-hand" evidence="5">
    <location>
        <begin position="215"/>
        <end position="250"/>
    </location>
</feature>
<dbReference type="EMBL" id="DS469854">
    <property type="protein sequence ID" value="EDO32038.1"/>
    <property type="molecule type" value="Genomic_DNA"/>
</dbReference>
<feature type="region of interest" description="Disordered" evidence="4">
    <location>
        <begin position="150"/>
        <end position="191"/>
    </location>
</feature>
<dbReference type="InterPro" id="IPR052603">
    <property type="entry name" value="EFCB6"/>
</dbReference>
<dbReference type="PhylomeDB" id="A7SW85"/>
<evidence type="ECO:0000313" key="7">
    <source>
        <dbReference type="Proteomes" id="UP000001593"/>
    </source>
</evidence>
<dbReference type="CDD" id="cd00051">
    <property type="entry name" value="EFh"/>
    <property type="match status" value="1"/>
</dbReference>
<keyword evidence="2" id="KW-0677">Repeat</keyword>
<dbReference type="Pfam" id="PF08976">
    <property type="entry name" value="EF-hand_11"/>
    <property type="match status" value="1"/>
</dbReference>
<evidence type="ECO:0000313" key="6">
    <source>
        <dbReference type="EMBL" id="EDO32038.1"/>
    </source>
</evidence>
<name>A7SW85_NEMVE</name>
<keyword evidence="3" id="KW-0106">Calcium</keyword>
<dbReference type="Gene3D" id="1.10.238.10">
    <property type="entry name" value="EF-hand"/>
    <property type="match status" value="2"/>
</dbReference>
<proteinExistence type="predicted"/>
<dbReference type="Proteomes" id="UP000001593">
    <property type="component" value="Unassembled WGS sequence"/>
</dbReference>
<dbReference type="PANTHER" id="PTHR20875">
    <property type="entry name" value="EF-HAND CALCIUM-BINDING DOMAIN-CONTAINING PROTEIN 6-RELATED"/>
    <property type="match status" value="1"/>
</dbReference>
<dbReference type="PANTHER" id="PTHR20875:SF2">
    <property type="entry name" value="EF-HAND CALCIUM-BINDING DOMAIN-CONTAINING PROTEIN 6"/>
    <property type="match status" value="1"/>
</dbReference>
<organism evidence="6 7">
    <name type="scientific">Nematostella vectensis</name>
    <name type="common">Starlet sea anemone</name>
    <dbReference type="NCBI Taxonomy" id="45351"/>
    <lineage>
        <taxon>Eukaryota</taxon>
        <taxon>Metazoa</taxon>
        <taxon>Cnidaria</taxon>
        <taxon>Anthozoa</taxon>
        <taxon>Hexacorallia</taxon>
        <taxon>Actiniaria</taxon>
        <taxon>Edwardsiidae</taxon>
        <taxon>Nematostella</taxon>
    </lineage>
</organism>
<reference evidence="6 7" key="1">
    <citation type="journal article" date="2007" name="Science">
        <title>Sea anemone genome reveals ancestral eumetazoan gene repertoire and genomic organization.</title>
        <authorList>
            <person name="Putnam N.H."/>
            <person name="Srivastava M."/>
            <person name="Hellsten U."/>
            <person name="Dirks B."/>
            <person name="Chapman J."/>
            <person name="Salamov A."/>
            <person name="Terry A."/>
            <person name="Shapiro H."/>
            <person name="Lindquist E."/>
            <person name="Kapitonov V.V."/>
            <person name="Jurka J."/>
            <person name="Genikhovich G."/>
            <person name="Grigoriev I.V."/>
            <person name="Lucas S.M."/>
            <person name="Steele R.E."/>
            <person name="Finnerty J.R."/>
            <person name="Technau U."/>
            <person name="Martindale M.Q."/>
            <person name="Rokhsar D.S."/>
        </authorList>
    </citation>
    <scope>NUCLEOTIDE SEQUENCE [LARGE SCALE GENOMIC DNA]</scope>
    <source>
        <strain evidence="7">CH2 X CH6</strain>
    </source>
</reference>
<evidence type="ECO:0000256" key="4">
    <source>
        <dbReference type="SAM" id="MobiDB-lite"/>
    </source>
</evidence>
<keyword evidence="7" id="KW-1185">Reference proteome</keyword>
<dbReference type="InterPro" id="IPR018247">
    <property type="entry name" value="EF_Hand_1_Ca_BS"/>
</dbReference>
<evidence type="ECO:0000256" key="2">
    <source>
        <dbReference type="ARBA" id="ARBA00022737"/>
    </source>
</evidence>
<dbReference type="PROSITE" id="PS00018">
    <property type="entry name" value="EF_HAND_1"/>
    <property type="match status" value="2"/>
</dbReference>
<evidence type="ECO:0000259" key="5">
    <source>
        <dbReference type="PROSITE" id="PS50222"/>
    </source>
</evidence>
<dbReference type="OMA" id="LNDFTIC"/>
<dbReference type="InterPro" id="IPR015070">
    <property type="entry name" value="EF_hand_DJBP"/>
</dbReference>
<dbReference type="STRING" id="45351.A7SW85"/>
<feature type="domain" description="EF-hand" evidence="5">
    <location>
        <begin position="326"/>
        <end position="357"/>
    </location>
</feature>
<evidence type="ECO:0000256" key="3">
    <source>
        <dbReference type="ARBA" id="ARBA00022837"/>
    </source>
</evidence>
<dbReference type="AlphaFoldDB" id="A7SW85"/>
<accession>A7SW85</accession>
<dbReference type="InterPro" id="IPR011992">
    <property type="entry name" value="EF-hand-dom_pair"/>
</dbReference>
<dbReference type="eggNOG" id="KOG0027">
    <property type="taxonomic scope" value="Eukaryota"/>
</dbReference>
<protein>
    <recommendedName>
        <fullName evidence="5">EF-hand domain-containing protein</fullName>
    </recommendedName>
</protein>
<evidence type="ECO:0000256" key="1">
    <source>
        <dbReference type="ARBA" id="ARBA00022553"/>
    </source>
</evidence>
<keyword evidence="1" id="KW-0597">Phosphoprotein</keyword>
<dbReference type="SUPFAM" id="SSF47473">
    <property type="entry name" value="EF-hand"/>
    <property type="match status" value="2"/>
</dbReference>
<dbReference type="HOGENOM" id="CLU_028089_0_0_1"/>
<dbReference type="SMART" id="SM00054">
    <property type="entry name" value="EFh"/>
    <property type="match status" value="3"/>
</dbReference>
<dbReference type="FunFam" id="1.10.238.10:FF:000179">
    <property type="entry name" value="EF-hand calcium-binding domain-containing protein 6"/>
    <property type="match status" value="1"/>
</dbReference>
<dbReference type="PROSITE" id="PS50222">
    <property type="entry name" value="EF_HAND_2"/>
    <property type="match status" value="3"/>
</dbReference>
<dbReference type="InterPro" id="IPR002048">
    <property type="entry name" value="EF_hand_dom"/>
</dbReference>
<sequence length="357" mass="42016">MTDKQFQVLLNQLCVDRNGLLSYEDFLQSFNKSDNEASQKWLERLLPQSQRRHRAPEGYHHRRTMSEDEVKQRVKEVVMARFYRLAKAFTDQDSSRSGTVSPRGLRRVLDEHVFRMNDDQFDQIWQSLPKVPDGRVEYREFLKTYSTRDDVIRSQSATPPRTQERKPSRESLLSPMMSPTKPYSPDIPTPLPSASDVERKIKNTVDVLVQHHVILNNNELLSLWRKHDVNGKGRIVYKDFLRHFVLAMKPQDDSKLIRPKLQPTKVPSSPGVRSDELIDVMATIRGKVQEDWKEMRRAFRAIDKDGSGLCNPLDFRQMLKRFKIDLNEEEFFHVYSFYDKDMTGKISYNEFLRAHLE</sequence>
<feature type="domain" description="EF-hand" evidence="5">
    <location>
        <begin position="290"/>
        <end position="325"/>
    </location>
</feature>
<dbReference type="Pfam" id="PF13499">
    <property type="entry name" value="EF-hand_7"/>
    <property type="match status" value="1"/>
</dbReference>